<sequence>MQQLVAKSFALQLNRTPRLDDDLRRFIDGGMVLDELPSSSRLESMTLSLNNATLRLPAAVAFDSLMIELELASHHDVGCRLTHLTLEGIRLAAGSARNLRRLLSSPCCPRLRKLHLTSLAGLTELQLDASELSELTLQGRHALTMSATARMEELVLLLHVLEGRQLARRRRPIAHAESQIQNSCLVYRPRINPFGDQMPTSVSRRESKSYPKKVY</sequence>
<evidence type="ECO:0000313" key="3">
    <source>
        <dbReference type="Proteomes" id="UP000479710"/>
    </source>
</evidence>
<dbReference type="Proteomes" id="UP000479710">
    <property type="component" value="Unassembled WGS sequence"/>
</dbReference>
<proteinExistence type="predicted"/>
<dbReference type="EMBL" id="SPHZ02000010">
    <property type="protein sequence ID" value="KAF0895847.1"/>
    <property type="molecule type" value="Genomic_DNA"/>
</dbReference>
<evidence type="ECO:0000313" key="2">
    <source>
        <dbReference type="EMBL" id="KAF0895847.1"/>
    </source>
</evidence>
<gene>
    <name evidence="2" type="ORF">E2562_016577</name>
</gene>
<protein>
    <submittedName>
        <fullName evidence="2">Uncharacterized protein</fullName>
    </submittedName>
</protein>
<feature type="region of interest" description="Disordered" evidence="1">
    <location>
        <begin position="196"/>
        <end position="215"/>
    </location>
</feature>
<organism evidence="2 3">
    <name type="scientific">Oryza meyeriana var. granulata</name>
    <dbReference type="NCBI Taxonomy" id="110450"/>
    <lineage>
        <taxon>Eukaryota</taxon>
        <taxon>Viridiplantae</taxon>
        <taxon>Streptophyta</taxon>
        <taxon>Embryophyta</taxon>
        <taxon>Tracheophyta</taxon>
        <taxon>Spermatophyta</taxon>
        <taxon>Magnoliopsida</taxon>
        <taxon>Liliopsida</taxon>
        <taxon>Poales</taxon>
        <taxon>Poaceae</taxon>
        <taxon>BOP clade</taxon>
        <taxon>Oryzoideae</taxon>
        <taxon>Oryzeae</taxon>
        <taxon>Oryzinae</taxon>
        <taxon>Oryza</taxon>
        <taxon>Oryza meyeriana</taxon>
    </lineage>
</organism>
<comment type="caution">
    <text evidence="2">The sequence shown here is derived from an EMBL/GenBank/DDBJ whole genome shotgun (WGS) entry which is preliminary data.</text>
</comment>
<name>A0A6G1C787_9ORYZ</name>
<dbReference type="OrthoDB" id="694478at2759"/>
<evidence type="ECO:0000256" key="1">
    <source>
        <dbReference type="SAM" id="MobiDB-lite"/>
    </source>
</evidence>
<accession>A0A6G1C787</accession>
<reference evidence="2 3" key="1">
    <citation type="submission" date="2019-11" db="EMBL/GenBank/DDBJ databases">
        <title>Whole genome sequence of Oryza granulata.</title>
        <authorList>
            <person name="Li W."/>
        </authorList>
    </citation>
    <scope>NUCLEOTIDE SEQUENCE [LARGE SCALE GENOMIC DNA]</scope>
    <source>
        <strain evidence="3">cv. Menghai</strain>
        <tissue evidence="2">Leaf</tissue>
    </source>
</reference>
<dbReference type="AlphaFoldDB" id="A0A6G1C787"/>
<keyword evidence="3" id="KW-1185">Reference proteome</keyword>